<dbReference type="Gene3D" id="3.90.1300.10">
    <property type="entry name" value="Amidase signature (AS) domain"/>
    <property type="match status" value="1"/>
</dbReference>
<reference evidence="2" key="1">
    <citation type="journal article" date="2014" name="Front. Microbiol.">
        <title>High frequency of phylogenetically diverse reductive dehalogenase-homologous genes in deep subseafloor sedimentary metagenomes.</title>
        <authorList>
            <person name="Kawai M."/>
            <person name="Futagami T."/>
            <person name="Toyoda A."/>
            <person name="Takaki Y."/>
            <person name="Nishi S."/>
            <person name="Hori S."/>
            <person name="Arai W."/>
            <person name="Tsubouchi T."/>
            <person name="Morono Y."/>
            <person name="Uchiyama I."/>
            <person name="Ito T."/>
            <person name="Fujiyama A."/>
            <person name="Inagaki F."/>
            <person name="Takami H."/>
        </authorList>
    </citation>
    <scope>NUCLEOTIDE SEQUENCE</scope>
    <source>
        <strain evidence="2">Expedition CK06-06</strain>
    </source>
</reference>
<protein>
    <recommendedName>
        <fullName evidence="1">Amidase domain-containing protein</fullName>
    </recommendedName>
</protein>
<dbReference type="GO" id="GO:0003824">
    <property type="term" value="F:catalytic activity"/>
    <property type="evidence" value="ECO:0007669"/>
    <property type="project" value="InterPro"/>
</dbReference>
<comment type="caution">
    <text evidence="2">The sequence shown here is derived from an EMBL/GenBank/DDBJ whole genome shotgun (WGS) entry which is preliminary data.</text>
</comment>
<dbReference type="SUPFAM" id="SSF75304">
    <property type="entry name" value="Amidase signature (AS) enzymes"/>
    <property type="match status" value="1"/>
</dbReference>
<dbReference type="PANTHER" id="PTHR11895">
    <property type="entry name" value="TRANSAMIDASE"/>
    <property type="match status" value="1"/>
</dbReference>
<feature type="non-terminal residue" evidence="2">
    <location>
        <position position="194"/>
    </location>
</feature>
<evidence type="ECO:0000313" key="2">
    <source>
        <dbReference type="EMBL" id="GAG90021.1"/>
    </source>
</evidence>
<gene>
    <name evidence="2" type="ORF">S01H4_23228</name>
</gene>
<dbReference type="AlphaFoldDB" id="X1D0P5"/>
<dbReference type="EMBL" id="BART01010747">
    <property type="protein sequence ID" value="GAG90021.1"/>
    <property type="molecule type" value="Genomic_DNA"/>
</dbReference>
<accession>X1D0P5</accession>
<evidence type="ECO:0000259" key="1">
    <source>
        <dbReference type="Pfam" id="PF01425"/>
    </source>
</evidence>
<feature type="domain" description="Amidase" evidence="1">
    <location>
        <begin position="25"/>
        <end position="194"/>
    </location>
</feature>
<dbReference type="InterPro" id="IPR023631">
    <property type="entry name" value="Amidase_dom"/>
</dbReference>
<sequence length="194" mass="20743">MHDLHKLTAKEAVDNIKCGKITCVDLVKDCLNHIDNIDELVHAWVLIDKDYAIKQANEVDEKIKQGIDPGYIPGIPIGVKDNFNTHVLPTQMGSSLWSGFTPENDARAIFNLRMNGGIVMGKTVTAEFAVHTPNGTINPHNSDHIAGTSSSGSAAAVATFMVPIALASQTAGSIIRPSSFCGVYGFKPSFGIVP</sequence>
<dbReference type="InterPro" id="IPR000120">
    <property type="entry name" value="Amidase"/>
</dbReference>
<dbReference type="InterPro" id="IPR036928">
    <property type="entry name" value="AS_sf"/>
</dbReference>
<dbReference type="PANTHER" id="PTHR11895:SF151">
    <property type="entry name" value="GLUTAMYL-TRNA(GLN) AMIDOTRANSFERASE SUBUNIT A"/>
    <property type="match status" value="1"/>
</dbReference>
<organism evidence="2">
    <name type="scientific">marine sediment metagenome</name>
    <dbReference type="NCBI Taxonomy" id="412755"/>
    <lineage>
        <taxon>unclassified sequences</taxon>
        <taxon>metagenomes</taxon>
        <taxon>ecological metagenomes</taxon>
    </lineage>
</organism>
<name>X1D0P5_9ZZZZ</name>
<dbReference type="Pfam" id="PF01425">
    <property type="entry name" value="Amidase"/>
    <property type="match status" value="1"/>
</dbReference>
<proteinExistence type="predicted"/>